<dbReference type="SMART" id="SM00448">
    <property type="entry name" value="REC"/>
    <property type="match status" value="1"/>
</dbReference>
<feature type="domain" description="Response regulatory" evidence="7">
    <location>
        <begin position="14"/>
        <end position="131"/>
    </location>
</feature>
<name>A0ABV8L4F3_9NOCA</name>
<dbReference type="InterPro" id="IPR001789">
    <property type="entry name" value="Sig_transdc_resp-reg_receiver"/>
</dbReference>
<dbReference type="PANTHER" id="PTHR43214">
    <property type="entry name" value="TWO-COMPONENT RESPONSE REGULATOR"/>
    <property type="match status" value="1"/>
</dbReference>
<keyword evidence="3" id="KW-0238">DNA-binding</keyword>
<dbReference type="CDD" id="cd17535">
    <property type="entry name" value="REC_NarL-like"/>
    <property type="match status" value="1"/>
</dbReference>
<feature type="domain" description="HTH luxR-type" evidence="6">
    <location>
        <begin position="151"/>
        <end position="216"/>
    </location>
</feature>
<dbReference type="InterPro" id="IPR011006">
    <property type="entry name" value="CheY-like_superfamily"/>
</dbReference>
<evidence type="ECO:0000256" key="1">
    <source>
        <dbReference type="ARBA" id="ARBA00022553"/>
    </source>
</evidence>
<evidence type="ECO:0000256" key="2">
    <source>
        <dbReference type="ARBA" id="ARBA00023015"/>
    </source>
</evidence>
<dbReference type="PROSITE" id="PS50110">
    <property type="entry name" value="RESPONSE_REGULATORY"/>
    <property type="match status" value="1"/>
</dbReference>
<evidence type="ECO:0000256" key="4">
    <source>
        <dbReference type="ARBA" id="ARBA00023163"/>
    </source>
</evidence>
<proteinExistence type="predicted"/>
<keyword evidence="2" id="KW-0805">Transcription regulation</keyword>
<dbReference type="InterPro" id="IPR058245">
    <property type="entry name" value="NreC/VraR/RcsB-like_REC"/>
</dbReference>
<organism evidence="8 9">
    <name type="scientific">Nocardia rhizosphaerae</name>
    <dbReference type="NCBI Taxonomy" id="1691571"/>
    <lineage>
        <taxon>Bacteria</taxon>
        <taxon>Bacillati</taxon>
        <taxon>Actinomycetota</taxon>
        <taxon>Actinomycetes</taxon>
        <taxon>Mycobacteriales</taxon>
        <taxon>Nocardiaceae</taxon>
        <taxon>Nocardia</taxon>
    </lineage>
</organism>
<comment type="caution">
    <text evidence="8">The sequence shown here is derived from an EMBL/GenBank/DDBJ whole genome shotgun (WGS) entry which is preliminary data.</text>
</comment>
<dbReference type="InterPro" id="IPR039420">
    <property type="entry name" value="WalR-like"/>
</dbReference>
<protein>
    <submittedName>
        <fullName evidence="8">Response regulator transcription factor</fullName>
    </submittedName>
</protein>
<evidence type="ECO:0000259" key="6">
    <source>
        <dbReference type="PROSITE" id="PS50043"/>
    </source>
</evidence>
<dbReference type="InterPro" id="IPR000792">
    <property type="entry name" value="Tscrpt_reg_LuxR_C"/>
</dbReference>
<dbReference type="SMART" id="SM00421">
    <property type="entry name" value="HTH_LUXR"/>
    <property type="match status" value="1"/>
</dbReference>
<evidence type="ECO:0000256" key="5">
    <source>
        <dbReference type="PROSITE-ProRule" id="PRU00169"/>
    </source>
</evidence>
<dbReference type="Proteomes" id="UP001595767">
    <property type="component" value="Unassembled WGS sequence"/>
</dbReference>
<gene>
    <name evidence="8" type="ORF">ACFOW8_11855</name>
</gene>
<keyword evidence="9" id="KW-1185">Reference proteome</keyword>
<evidence type="ECO:0000313" key="8">
    <source>
        <dbReference type="EMBL" id="MFC4125625.1"/>
    </source>
</evidence>
<dbReference type="CDD" id="cd06170">
    <property type="entry name" value="LuxR_C_like"/>
    <property type="match status" value="1"/>
</dbReference>
<reference evidence="9" key="1">
    <citation type="journal article" date="2019" name="Int. J. Syst. Evol. Microbiol.">
        <title>The Global Catalogue of Microorganisms (GCM) 10K type strain sequencing project: providing services to taxonomists for standard genome sequencing and annotation.</title>
        <authorList>
            <consortium name="The Broad Institute Genomics Platform"/>
            <consortium name="The Broad Institute Genome Sequencing Center for Infectious Disease"/>
            <person name="Wu L."/>
            <person name="Ma J."/>
        </authorList>
    </citation>
    <scope>NUCLEOTIDE SEQUENCE [LARGE SCALE GENOMIC DNA]</scope>
    <source>
        <strain evidence="9">CGMCC 4.7204</strain>
    </source>
</reference>
<sequence length="224" mass="24047">MRQAAEPRSVADIRVFLVDRQEIVLRGLQVALAGESDIGIDGEAVNLLQAMARIRSDDPPDVVVIDPDLPDGRGLELCRTLRTRFADLRCVVLTSSTDPDRLADAMAAGASAYVVKDIVGIDLAAAIRTVAAGGNHYDPRVARELRAKIGRTAMLDQLSPRERQLFALLGEGLTNRQIAARLYLAEKTVRNSLTVLFAKLGVSGRVQAAALAVRIGAVEMPAPT</sequence>
<evidence type="ECO:0000313" key="9">
    <source>
        <dbReference type="Proteomes" id="UP001595767"/>
    </source>
</evidence>
<dbReference type="Pfam" id="PF00196">
    <property type="entry name" value="GerE"/>
    <property type="match status" value="1"/>
</dbReference>
<keyword evidence="4" id="KW-0804">Transcription</keyword>
<dbReference type="PANTHER" id="PTHR43214:SF24">
    <property type="entry name" value="TRANSCRIPTIONAL REGULATORY PROTEIN NARL-RELATED"/>
    <property type="match status" value="1"/>
</dbReference>
<accession>A0ABV8L4F3</accession>
<keyword evidence="1 5" id="KW-0597">Phosphoprotein</keyword>
<dbReference type="PROSITE" id="PS50043">
    <property type="entry name" value="HTH_LUXR_2"/>
    <property type="match status" value="1"/>
</dbReference>
<dbReference type="SUPFAM" id="SSF52172">
    <property type="entry name" value="CheY-like"/>
    <property type="match status" value="1"/>
</dbReference>
<dbReference type="PRINTS" id="PR00038">
    <property type="entry name" value="HTHLUXR"/>
</dbReference>
<feature type="modified residue" description="4-aspartylphosphate" evidence="5">
    <location>
        <position position="66"/>
    </location>
</feature>
<dbReference type="RefSeq" id="WP_378550726.1">
    <property type="nucleotide sequence ID" value="NZ_JBHSBA010000005.1"/>
</dbReference>
<dbReference type="EMBL" id="JBHSBA010000005">
    <property type="protein sequence ID" value="MFC4125625.1"/>
    <property type="molecule type" value="Genomic_DNA"/>
</dbReference>
<dbReference type="Gene3D" id="3.40.50.2300">
    <property type="match status" value="1"/>
</dbReference>
<evidence type="ECO:0000259" key="7">
    <source>
        <dbReference type="PROSITE" id="PS50110"/>
    </source>
</evidence>
<dbReference type="Pfam" id="PF00072">
    <property type="entry name" value="Response_reg"/>
    <property type="match status" value="1"/>
</dbReference>
<evidence type="ECO:0000256" key="3">
    <source>
        <dbReference type="ARBA" id="ARBA00023125"/>
    </source>
</evidence>